<organism evidence="3 4">
    <name type="scientific">Liparis tanakae</name>
    <name type="common">Tanaka's snailfish</name>
    <dbReference type="NCBI Taxonomy" id="230148"/>
    <lineage>
        <taxon>Eukaryota</taxon>
        <taxon>Metazoa</taxon>
        <taxon>Chordata</taxon>
        <taxon>Craniata</taxon>
        <taxon>Vertebrata</taxon>
        <taxon>Euteleostomi</taxon>
        <taxon>Actinopterygii</taxon>
        <taxon>Neopterygii</taxon>
        <taxon>Teleostei</taxon>
        <taxon>Neoteleostei</taxon>
        <taxon>Acanthomorphata</taxon>
        <taxon>Eupercaria</taxon>
        <taxon>Perciformes</taxon>
        <taxon>Cottioidei</taxon>
        <taxon>Cottales</taxon>
        <taxon>Liparidae</taxon>
        <taxon>Liparis</taxon>
    </lineage>
</organism>
<reference evidence="3 4" key="1">
    <citation type="submission" date="2019-03" db="EMBL/GenBank/DDBJ databases">
        <title>First draft genome of Liparis tanakae, snailfish: a comprehensive survey of snailfish specific genes.</title>
        <authorList>
            <person name="Kim W."/>
            <person name="Song I."/>
            <person name="Jeong J.-H."/>
            <person name="Kim D."/>
            <person name="Kim S."/>
            <person name="Ryu S."/>
            <person name="Song J.Y."/>
            <person name="Lee S.K."/>
        </authorList>
    </citation>
    <scope>NUCLEOTIDE SEQUENCE [LARGE SCALE GENOMIC DNA]</scope>
    <source>
        <tissue evidence="3">Muscle</tissue>
    </source>
</reference>
<evidence type="ECO:0000256" key="1">
    <source>
        <dbReference type="SAM" id="MobiDB-lite"/>
    </source>
</evidence>
<feature type="transmembrane region" description="Helical" evidence="2">
    <location>
        <begin position="98"/>
        <end position="118"/>
    </location>
</feature>
<keyword evidence="2" id="KW-1133">Transmembrane helix</keyword>
<keyword evidence="2" id="KW-0472">Membrane</keyword>
<feature type="region of interest" description="Disordered" evidence="1">
    <location>
        <begin position="20"/>
        <end position="41"/>
    </location>
</feature>
<comment type="caution">
    <text evidence="3">The sequence shown here is derived from an EMBL/GenBank/DDBJ whole genome shotgun (WGS) entry which is preliminary data.</text>
</comment>
<evidence type="ECO:0000313" key="4">
    <source>
        <dbReference type="Proteomes" id="UP000314294"/>
    </source>
</evidence>
<proteinExistence type="predicted"/>
<keyword evidence="2" id="KW-0812">Transmembrane</keyword>
<dbReference type="AlphaFoldDB" id="A0A4Z2GGE1"/>
<dbReference type="EMBL" id="SRLO01000545">
    <property type="protein sequence ID" value="TNN52489.1"/>
    <property type="molecule type" value="Genomic_DNA"/>
</dbReference>
<sequence>MDATDVTIVIDTLLHRRQRPGGLGSGFRTREQQGDEPLRPHGVRSSGLFSNWHQHVSQICRSWLRRRCSPQESVMRLMLINLMPLMPMSLKLLYSPGLMYICLPLYWGCSYISQWPSITLQDWQSFMR</sequence>
<protein>
    <submittedName>
        <fullName evidence="3">Uncharacterized protein</fullName>
    </submittedName>
</protein>
<evidence type="ECO:0000256" key="2">
    <source>
        <dbReference type="SAM" id="Phobius"/>
    </source>
</evidence>
<feature type="compositionally biased region" description="Basic and acidic residues" evidence="1">
    <location>
        <begin position="28"/>
        <end position="39"/>
    </location>
</feature>
<name>A0A4Z2GGE1_9TELE</name>
<keyword evidence="4" id="KW-1185">Reference proteome</keyword>
<accession>A0A4Z2GGE1</accession>
<evidence type="ECO:0000313" key="3">
    <source>
        <dbReference type="EMBL" id="TNN52489.1"/>
    </source>
</evidence>
<dbReference type="Proteomes" id="UP000314294">
    <property type="component" value="Unassembled WGS sequence"/>
</dbReference>
<gene>
    <name evidence="3" type="ORF">EYF80_037316</name>
</gene>